<gene>
    <name evidence="2" type="ORF">H6F81_01555</name>
</gene>
<evidence type="ECO:0000313" key="3">
    <source>
        <dbReference type="Proteomes" id="UP000638897"/>
    </source>
</evidence>
<protein>
    <submittedName>
        <fullName evidence="2">Rpn family recombination-promoting nuclease/putative transposase</fullName>
    </submittedName>
</protein>
<accession>A0ABR7ZC71</accession>
<reference evidence="2 3" key="1">
    <citation type="journal article" date="2020" name="ISME J.">
        <title>Comparative genomics reveals insights into cyanobacterial evolution and habitat adaptation.</title>
        <authorList>
            <person name="Chen M.Y."/>
            <person name="Teng W.K."/>
            <person name="Zhao L."/>
            <person name="Hu C.X."/>
            <person name="Zhou Y.K."/>
            <person name="Han B.P."/>
            <person name="Song L.R."/>
            <person name="Shu W.S."/>
        </authorList>
    </citation>
    <scope>NUCLEOTIDE SEQUENCE [LARGE SCALE GENOMIC DNA]</scope>
    <source>
        <strain evidence="2 3">FACHB-318</strain>
    </source>
</reference>
<sequence>MRSLIFSTPVQQQQVDILSSRAIIDLVTTIMVYKFATLSREEIEAMLGLKLEETRVYREAKQEGRGEGRQEGREEGRKRRDRLFSDN</sequence>
<keyword evidence="3" id="KW-1185">Reference proteome</keyword>
<evidence type="ECO:0000256" key="1">
    <source>
        <dbReference type="SAM" id="MobiDB-lite"/>
    </source>
</evidence>
<feature type="region of interest" description="Disordered" evidence="1">
    <location>
        <begin position="58"/>
        <end position="87"/>
    </location>
</feature>
<dbReference type="Pfam" id="PF11103">
    <property type="entry name" value="DUF2887"/>
    <property type="match status" value="1"/>
</dbReference>
<organism evidence="2 3">
    <name type="scientific">Anabaena cylindrica FACHB-318</name>
    <dbReference type="NCBI Taxonomy" id="2692880"/>
    <lineage>
        <taxon>Bacteria</taxon>
        <taxon>Bacillati</taxon>
        <taxon>Cyanobacteriota</taxon>
        <taxon>Cyanophyceae</taxon>
        <taxon>Nostocales</taxon>
        <taxon>Nostocaceae</taxon>
        <taxon>Anabaena</taxon>
    </lineage>
</organism>
<dbReference type="EMBL" id="JACJQC010000001">
    <property type="protein sequence ID" value="MBD2169941.1"/>
    <property type="molecule type" value="Genomic_DNA"/>
</dbReference>
<evidence type="ECO:0000313" key="2">
    <source>
        <dbReference type="EMBL" id="MBD2169941.1"/>
    </source>
</evidence>
<dbReference type="RefSeq" id="WP_190449592.1">
    <property type="nucleotide sequence ID" value="NZ_JACJQC010000001.1"/>
</dbReference>
<proteinExistence type="predicted"/>
<name>A0ABR7ZC71_ANACY</name>
<comment type="caution">
    <text evidence="2">The sequence shown here is derived from an EMBL/GenBank/DDBJ whole genome shotgun (WGS) entry which is preliminary data.</text>
</comment>
<dbReference type="InterPro" id="IPR022573">
    <property type="entry name" value="DUF2887"/>
</dbReference>
<dbReference type="Proteomes" id="UP000638897">
    <property type="component" value="Unassembled WGS sequence"/>
</dbReference>